<reference evidence="1 2" key="1">
    <citation type="submission" date="2017-07" db="EMBL/GenBank/DDBJ databases">
        <title>Analysis of two Campylobacter avium genomes and identification of a novel hippuricase gene.</title>
        <authorList>
            <person name="Miller W.G."/>
            <person name="Chapman M.H."/>
            <person name="Yee E."/>
            <person name="Revez J."/>
            <person name="Bono J.L."/>
            <person name="Rossi M."/>
        </authorList>
    </citation>
    <scope>NUCLEOTIDE SEQUENCE [LARGE SCALE GENOMIC DNA]</scope>
    <source>
        <strain evidence="1 2">LMG 24591</strain>
    </source>
</reference>
<protein>
    <submittedName>
        <fullName evidence="1">Uncharacterized protein</fullName>
    </submittedName>
</protein>
<dbReference type="NCBIfam" id="NF046095">
    <property type="entry name" value="flg_dep_Cj0814"/>
    <property type="match status" value="1"/>
</dbReference>
<proteinExistence type="predicted"/>
<name>A0A222MYN9_9BACT</name>
<dbReference type="Proteomes" id="UP000201169">
    <property type="component" value="Chromosome"/>
</dbReference>
<dbReference type="OrthoDB" id="5353150at2"/>
<dbReference type="AlphaFoldDB" id="A0A222MYN9"/>
<organism evidence="1 2">
    <name type="scientific">Campylobacter avium LMG 24591</name>
    <dbReference type="NCBI Taxonomy" id="522484"/>
    <lineage>
        <taxon>Bacteria</taxon>
        <taxon>Pseudomonadati</taxon>
        <taxon>Campylobacterota</taxon>
        <taxon>Epsilonproteobacteria</taxon>
        <taxon>Campylobacterales</taxon>
        <taxon>Campylobacteraceae</taxon>
        <taxon>Campylobacter</taxon>
    </lineage>
</organism>
<accession>A0A222MYN9</accession>
<dbReference type="EMBL" id="CP022347">
    <property type="protein sequence ID" value="ASQ30985.1"/>
    <property type="molecule type" value="Genomic_DNA"/>
</dbReference>
<dbReference type="InterPro" id="IPR058078">
    <property type="entry name" value="Cj0814-like"/>
</dbReference>
<evidence type="ECO:0000313" key="1">
    <source>
        <dbReference type="EMBL" id="ASQ30985.1"/>
    </source>
</evidence>
<dbReference type="KEGG" id="cavi:CAV_1361"/>
<gene>
    <name evidence="1" type="ORF">CAV_1361</name>
</gene>
<dbReference type="RefSeq" id="WP_094325776.1">
    <property type="nucleotide sequence ID" value="NZ_CP022347.1"/>
</dbReference>
<sequence>MNISFLSNNFNTNNNINYKVLKNNQASVYKNQNEVLGYEIDKEGYFTSEFNKAANIPADIKIHSSTMQSLVDFWANKNTSSMIKVFENIDIAKTVGNAYKILSQLIDKDTLDSKANFTLDEIKNLPQGYEFNRQSLKIDKIIDKDYENLSLSFDYNNNNDIKTSPLFFSVDDIFNNNNKKDGYDSFFDTTADKYTNTDGSITKGGLLVAIINANMYTIEGETTRWGKITGFDKSMSLQEVRSAWNDGNVLKFDPNNPVIVQGAGIVDKDANRSKDSEYKYTDPLTQMFEDMQKAHKELLERLEAKRREDALIQARKRLDFRA</sequence>
<evidence type="ECO:0000313" key="2">
    <source>
        <dbReference type="Proteomes" id="UP000201169"/>
    </source>
</evidence>
<keyword evidence="2" id="KW-1185">Reference proteome</keyword>